<organism evidence="1">
    <name type="scientific">Arundo donax</name>
    <name type="common">Giant reed</name>
    <name type="synonym">Donax arundinaceus</name>
    <dbReference type="NCBI Taxonomy" id="35708"/>
    <lineage>
        <taxon>Eukaryota</taxon>
        <taxon>Viridiplantae</taxon>
        <taxon>Streptophyta</taxon>
        <taxon>Embryophyta</taxon>
        <taxon>Tracheophyta</taxon>
        <taxon>Spermatophyta</taxon>
        <taxon>Magnoliopsida</taxon>
        <taxon>Liliopsida</taxon>
        <taxon>Poales</taxon>
        <taxon>Poaceae</taxon>
        <taxon>PACMAD clade</taxon>
        <taxon>Arundinoideae</taxon>
        <taxon>Arundineae</taxon>
        <taxon>Arundo</taxon>
    </lineage>
</organism>
<dbReference type="AlphaFoldDB" id="A0A0A9BLU5"/>
<protein>
    <submittedName>
        <fullName evidence="1">Uncharacterized protein</fullName>
    </submittedName>
</protein>
<reference evidence="1" key="2">
    <citation type="journal article" date="2015" name="Data Brief">
        <title>Shoot transcriptome of the giant reed, Arundo donax.</title>
        <authorList>
            <person name="Barrero R.A."/>
            <person name="Guerrero F.D."/>
            <person name="Moolhuijzen P."/>
            <person name="Goolsby J.A."/>
            <person name="Tidwell J."/>
            <person name="Bellgard S.E."/>
            <person name="Bellgard M.I."/>
        </authorList>
    </citation>
    <scope>NUCLEOTIDE SEQUENCE</scope>
    <source>
        <tissue evidence="1">Shoot tissue taken approximately 20 cm above the soil surface</tissue>
    </source>
</reference>
<proteinExistence type="predicted"/>
<dbReference type="EMBL" id="GBRH01235710">
    <property type="protein sequence ID" value="JAD62185.1"/>
    <property type="molecule type" value="Transcribed_RNA"/>
</dbReference>
<reference evidence="1" key="1">
    <citation type="submission" date="2014-09" db="EMBL/GenBank/DDBJ databases">
        <authorList>
            <person name="Magalhaes I.L.F."/>
            <person name="Oliveira U."/>
            <person name="Santos F.R."/>
            <person name="Vidigal T.H.D.A."/>
            <person name="Brescovit A.D."/>
            <person name="Santos A.J."/>
        </authorList>
    </citation>
    <scope>NUCLEOTIDE SEQUENCE</scope>
    <source>
        <tissue evidence="1">Shoot tissue taken approximately 20 cm above the soil surface</tissue>
    </source>
</reference>
<evidence type="ECO:0000313" key="1">
    <source>
        <dbReference type="EMBL" id="JAD62185.1"/>
    </source>
</evidence>
<accession>A0A0A9BLU5</accession>
<sequence length="38" mass="4207">MVFNILFTQTSPIADFSEQSLSHLFLPTGIGFFSVISN</sequence>
<name>A0A0A9BLU5_ARUDO</name>